<dbReference type="EMBL" id="JAAAWN010000033">
    <property type="protein sequence ID" value="NDV92964.1"/>
    <property type="molecule type" value="Genomic_DNA"/>
</dbReference>
<name>A0A7X5LP64_9ALTE</name>
<comment type="caution">
    <text evidence="1">The sequence shown here is derived from an EMBL/GenBank/DDBJ whole genome shotgun (WGS) entry which is preliminary data.</text>
</comment>
<proteinExistence type="predicted"/>
<accession>A0A7X5LP64</accession>
<organism evidence="1 2">
    <name type="scientific">Alteromonas profundi</name>
    <dbReference type="NCBI Taxonomy" id="2696062"/>
    <lineage>
        <taxon>Bacteria</taxon>
        <taxon>Pseudomonadati</taxon>
        <taxon>Pseudomonadota</taxon>
        <taxon>Gammaproteobacteria</taxon>
        <taxon>Alteromonadales</taxon>
        <taxon>Alteromonadaceae</taxon>
        <taxon>Alteromonas/Salinimonas group</taxon>
        <taxon>Alteromonas</taxon>
    </lineage>
</organism>
<sequence length="412" mass="47353">MMYIKESLPINTVHSHSSTTTDISQLTDVSGVIRNYLQTTFRPFKENYLQRLQQNSANSIFNNLYSSYLASVSPSYFSTSPMDIYYNESLLKEQLASPKANLNHPIIDQLWFTISATKLELRRLSDLVKQRQYSAFCELHAHSPKNTRGRLEIEVYEHCLHFKFSAQKDHRIVVYHGLRGESGRQNPIKVAFNPARFTLVEIKAFFTWIRKGEVFDDFVTTMSKSNVTRLDIATDFIGISTPMFLAVNNLSKHTDYEPKKRTRDFQLVQTQVLGEPAQSHYDVYSRNHKLLSVATAGMLLLNDTGESIPITRVERCWRPQKSNTPCNLVDIVDAPNVLKSLSIYSPRLLEEIRSTGEKIFIATHGFSHWLYSGREKISENVLKRELLFINKTEFGDMQTKALKVLRKVILGS</sequence>
<gene>
    <name evidence="1" type="ORF">GTH32_17485</name>
</gene>
<evidence type="ECO:0000313" key="2">
    <source>
        <dbReference type="Proteomes" id="UP000470213"/>
    </source>
</evidence>
<protein>
    <submittedName>
        <fullName evidence="1">Uncharacterized protein</fullName>
    </submittedName>
</protein>
<evidence type="ECO:0000313" key="1">
    <source>
        <dbReference type="EMBL" id="NDV92964.1"/>
    </source>
</evidence>
<keyword evidence="2" id="KW-1185">Reference proteome</keyword>
<dbReference type="AlphaFoldDB" id="A0A7X5LP64"/>
<dbReference type="RefSeq" id="WP_163088198.1">
    <property type="nucleotide sequence ID" value="NZ_JAAAWN010000033.1"/>
</dbReference>
<reference evidence="1 2" key="1">
    <citation type="submission" date="2020-01" db="EMBL/GenBank/DDBJ databases">
        <authorList>
            <person name="Chen J."/>
            <person name="Zhu S."/>
            <person name="Yang J."/>
        </authorList>
    </citation>
    <scope>NUCLEOTIDE SEQUENCE [LARGE SCALE GENOMIC DNA]</scope>
    <source>
        <strain evidence="1 2">345S023</strain>
    </source>
</reference>
<dbReference type="Proteomes" id="UP000470213">
    <property type="component" value="Unassembled WGS sequence"/>
</dbReference>